<dbReference type="AlphaFoldDB" id="A0A1C3XMH3"/>
<gene>
    <name evidence="1" type="ORF">GA0061098_101992</name>
</gene>
<reference evidence="2" key="1">
    <citation type="submission" date="2016-08" db="EMBL/GenBank/DDBJ databases">
        <authorList>
            <person name="Varghese N."/>
            <person name="Submissions Spin"/>
        </authorList>
    </citation>
    <scope>NUCLEOTIDE SEQUENCE [LARGE SCALE GENOMIC DNA]</scope>
    <source>
        <strain evidence="2">ERR11</strain>
    </source>
</reference>
<protein>
    <submittedName>
        <fullName evidence="1">Uncharacterized protein</fullName>
    </submittedName>
</protein>
<proteinExistence type="predicted"/>
<accession>A0A1C3XMH3</accession>
<dbReference type="EMBL" id="FMAI01000019">
    <property type="protein sequence ID" value="SCB53463.1"/>
    <property type="molecule type" value="Genomic_DNA"/>
</dbReference>
<keyword evidence="2" id="KW-1185">Reference proteome</keyword>
<organism evidence="1 2">
    <name type="scientific">Bradyrhizobium shewense</name>
    <dbReference type="NCBI Taxonomy" id="1761772"/>
    <lineage>
        <taxon>Bacteria</taxon>
        <taxon>Pseudomonadati</taxon>
        <taxon>Pseudomonadota</taxon>
        <taxon>Alphaproteobacteria</taxon>
        <taxon>Hyphomicrobiales</taxon>
        <taxon>Nitrobacteraceae</taxon>
        <taxon>Bradyrhizobium</taxon>
    </lineage>
</organism>
<sequence>MVQARVALDQIEKRSRVPDALQRATLLRRAGTQKCDKMGPGSAERHYVPHRVRDTKVLS</sequence>
<evidence type="ECO:0000313" key="2">
    <source>
        <dbReference type="Proteomes" id="UP000199184"/>
    </source>
</evidence>
<evidence type="ECO:0000313" key="1">
    <source>
        <dbReference type="EMBL" id="SCB53463.1"/>
    </source>
</evidence>
<name>A0A1C3XMH3_9BRAD</name>
<dbReference type="Proteomes" id="UP000199184">
    <property type="component" value="Unassembled WGS sequence"/>
</dbReference>